<dbReference type="AlphaFoldDB" id="X1FX69"/>
<proteinExistence type="predicted"/>
<dbReference type="EMBL" id="BARU01016593">
    <property type="protein sequence ID" value="GAH50246.1"/>
    <property type="molecule type" value="Genomic_DNA"/>
</dbReference>
<name>X1FX69_9ZZZZ</name>
<comment type="caution">
    <text evidence="1">The sequence shown here is derived from an EMBL/GenBank/DDBJ whole genome shotgun (WGS) entry which is preliminary data.</text>
</comment>
<gene>
    <name evidence="1" type="ORF">S03H2_27575</name>
</gene>
<sequence length="104" mass="11484">MTLYMAKLTVMPHQAIIDGLKGSVDFYVYMGIPVARAWPKSPGSARSPGVIAGWIPFAYASREWKNLSPTVQAAYEKLATNSGLSGRDMQVRAYLTGLYRYPLP</sequence>
<accession>X1FX69</accession>
<protein>
    <submittedName>
        <fullName evidence="1">Uncharacterized protein</fullName>
    </submittedName>
</protein>
<evidence type="ECO:0000313" key="1">
    <source>
        <dbReference type="EMBL" id="GAH50246.1"/>
    </source>
</evidence>
<reference evidence="1" key="1">
    <citation type="journal article" date="2014" name="Front. Microbiol.">
        <title>High frequency of phylogenetically diverse reductive dehalogenase-homologous genes in deep subseafloor sedimentary metagenomes.</title>
        <authorList>
            <person name="Kawai M."/>
            <person name="Futagami T."/>
            <person name="Toyoda A."/>
            <person name="Takaki Y."/>
            <person name="Nishi S."/>
            <person name="Hori S."/>
            <person name="Arai W."/>
            <person name="Tsubouchi T."/>
            <person name="Morono Y."/>
            <person name="Uchiyama I."/>
            <person name="Ito T."/>
            <person name="Fujiyama A."/>
            <person name="Inagaki F."/>
            <person name="Takami H."/>
        </authorList>
    </citation>
    <scope>NUCLEOTIDE SEQUENCE</scope>
    <source>
        <strain evidence="1">Expedition CK06-06</strain>
    </source>
</reference>
<organism evidence="1">
    <name type="scientific">marine sediment metagenome</name>
    <dbReference type="NCBI Taxonomy" id="412755"/>
    <lineage>
        <taxon>unclassified sequences</taxon>
        <taxon>metagenomes</taxon>
        <taxon>ecological metagenomes</taxon>
    </lineage>
</organism>